<dbReference type="Proteomes" id="UP000005326">
    <property type="component" value="Unassembled WGS sequence"/>
</dbReference>
<name>B0MR24_9FIRM</name>
<sequence length="64" mass="7345">MRFDSVILIKIRRQARIKCVCRFCGNVPLQIPPAAVSRFKFRLWNSRCVSCDSKTVGLYALQIA</sequence>
<evidence type="ECO:0000313" key="2">
    <source>
        <dbReference type="Proteomes" id="UP000005326"/>
    </source>
</evidence>
<reference evidence="1" key="1">
    <citation type="submission" date="2007-10" db="EMBL/GenBank/DDBJ databases">
        <authorList>
            <person name="Fulton L."/>
            <person name="Clifton S."/>
            <person name="Fulton B."/>
            <person name="Xu J."/>
            <person name="Minx P."/>
            <person name="Pepin K.H."/>
            <person name="Johnson M."/>
            <person name="Thiruvilangam P."/>
            <person name="Bhonagiri V."/>
            <person name="Nash W.E."/>
            <person name="Mardis E.R."/>
            <person name="Wilson R.K."/>
        </authorList>
    </citation>
    <scope>NUCLEOTIDE SEQUENCE [LARGE SCALE GENOMIC DNA]</scope>
    <source>
        <strain evidence="1">DSM 15702</strain>
    </source>
</reference>
<organism evidence="1 2">
    <name type="scientific">[Eubacterium] siraeum DSM 15702</name>
    <dbReference type="NCBI Taxonomy" id="428128"/>
    <lineage>
        <taxon>Bacteria</taxon>
        <taxon>Bacillati</taxon>
        <taxon>Bacillota</taxon>
        <taxon>Clostridia</taxon>
        <taxon>Eubacteriales</taxon>
        <taxon>Oscillospiraceae</taxon>
        <taxon>Oscillospiraceae incertae sedis</taxon>
    </lineage>
</organism>
<protein>
    <submittedName>
        <fullName evidence="1">Uncharacterized protein</fullName>
    </submittedName>
</protein>
<reference evidence="1" key="2">
    <citation type="submission" date="2014-06" db="EMBL/GenBank/DDBJ databases">
        <title>Draft genome sequence of Eubacterium siraeum (DSM 15702).</title>
        <authorList>
            <person name="Sudarsanam P."/>
            <person name="Ley R."/>
            <person name="Guruge J."/>
            <person name="Turnbaugh P.J."/>
            <person name="Mahowald M."/>
            <person name="Liep D."/>
            <person name="Gordon J."/>
        </authorList>
    </citation>
    <scope>NUCLEOTIDE SEQUENCE</scope>
    <source>
        <strain evidence="1">DSM 15702</strain>
    </source>
</reference>
<dbReference type="EMBL" id="ABCA03000053">
    <property type="protein sequence ID" value="EDR99941.1"/>
    <property type="molecule type" value="Genomic_DNA"/>
</dbReference>
<keyword evidence="2" id="KW-1185">Reference proteome</keyword>
<gene>
    <name evidence="1" type="ORF">EUBSIR_02291</name>
</gene>
<dbReference type="AlphaFoldDB" id="B0MR24"/>
<evidence type="ECO:0000313" key="1">
    <source>
        <dbReference type="EMBL" id="EDR99941.1"/>
    </source>
</evidence>
<accession>B0MR24</accession>
<proteinExistence type="predicted"/>
<comment type="caution">
    <text evidence="1">The sequence shown here is derived from an EMBL/GenBank/DDBJ whole genome shotgun (WGS) entry which is preliminary data.</text>
</comment>